<evidence type="ECO:0000313" key="2">
    <source>
        <dbReference type="Proteomes" id="UP000481861"/>
    </source>
</evidence>
<name>A0A7C8MJJ0_9PLEO</name>
<gene>
    <name evidence="1" type="ORF">BDV95DRAFT_591615</name>
</gene>
<keyword evidence="2" id="KW-1185">Reference proteome</keyword>
<dbReference type="Proteomes" id="UP000481861">
    <property type="component" value="Unassembled WGS sequence"/>
</dbReference>
<organism evidence="1 2">
    <name type="scientific">Massariosphaeria phaeospora</name>
    <dbReference type="NCBI Taxonomy" id="100035"/>
    <lineage>
        <taxon>Eukaryota</taxon>
        <taxon>Fungi</taxon>
        <taxon>Dikarya</taxon>
        <taxon>Ascomycota</taxon>
        <taxon>Pezizomycotina</taxon>
        <taxon>Dothideomycetes</taxon>
        <taxon>Pleosporomycetidae</taxon>
        <taxon>Pleosporales</taxon>
        <taxon>Pleosporales incertae sedis</taxon>
        <taxon>Massariosphaeria</taxon>
    </lineage>
</organism>
<accession>A0A7C8MJJ0</accession>
<comment type="caution">
    <text evidence="1">The sequence shown here is derived from an EMBL/GenBank/DDBJ whole genome shotgun (WGS) entry which is preliminary data.</text>
</comment>
<evidence type="ECO:0000313" key="1">
    <source>
        <dbReference type="EMBL" id="KAF2874842.1"/>
    </source>
</evidence>
<reference evidence="1 2" key="1">
    <citation type="submission" date="2020-01" db="EMBL/GenBank/DDBJ databases">
        <authorList>
            <consortium name="DOE Joint Genome Institute"/>
            <person name="Haridas S."/>
            <person name="Albert R."/>
            <person name="Binder M."/>
            <person name="Bloem J."/>
            <person name="Labutti K."/>
            <person name="Salamov A."/>
            <person name="Andreopoulos B."/>
            <person name="Baker S.E."/>
            <person name="Barry K."/>
            <person name="Bills G."/>
            <person name="Bluhm B.H."/>
            <person name="Cannon C."/>
            <person name="Castanera R."/>
            <person name="Culley D.E."/>
            <person name="Daum C."/>
            <person name="Ezra D."/>
            <person name="Gonzalez J.B."/>
            <person name="Henrissat B."/>
            <person name="Kuo A."/>
            <person name="Liang C."/>
            <person name="Lipzen A."/>
            <person name="Lutzoni F."/>
            <person name="Magnuson J."/>
            <person name="Mondo S."/>
            <person name="Nolan M."/>
            <person name="Ohm R."/>
            <person name="Pangilinan J."/>
            <person name="Park H.-J.H."/>
            <person name="Ramirez L."/>
            <person name="Alfaro M."/>
            <person name="Sun H."/>
            <person name="Tritt A."/>
            <person name="Yoshinaga Y."/>
            <person name="Zwiers L.-H.L."/>
            <person name="Turgeon B.G."/>
            <person name="Goodwin S.B."/>
            <person name="Spatafora J.W."/>
            <person name="Crous P.W."/>
            <person name="Grigoriev I.V."/>
        </authorList>
    </citation>
    <scope>NUCLEOTIDE SEQUENCE [LARGE SCALE GENOMIC DNA]</scope>
    <source>
        <strain evidence="1 2">CBS 611.86</strain>
    </source>
</reference>
<dbReference type="EMBL" id="JAADJZ010000005">
    <property type="protein sequence ID" value="KAF2874842.1"/>
    <property type="molecule type" value="Genomic_DNA"/>
</dbReference>
<proteinExistence type="predicted"/>
<sequence length="209" mass="23436">MVSKGDEKLAGEAVAVMPSETEKDAFIAALDSKTGNAHLYAPPYDFDQLIPLLRQPSLQRLFLEGPFLEPCVAHALVLEFNVCKAKKLLLWKCRIAAQPLSALISSFGSLTEFHYLYDVWGVNERIDLRLDILDWKVALDRHRNSLVDLDLDVRVPQEPFPEGDTVDKRSATSFSEYHALKTFGARLADVTYAASTAESWLDNLPPNME</sequence>
<dbReference type="AlphaFoldDB" id="A0A7C8MJJ0"/>
<protein>
    <submittedName>
        <fullName evidence="1">Uncharacterized protein</fullName>
    </submittedName>
</protein>